<keyword evidence="1" id="KW-0812">Transmembrane</keyword>
<keyword evidence="1" id="KW-1133">Transmembrane helix</keyword>
<feature type="transmembrane region" description="Helical" evidence="1">
    <location>
        <begin position="215"/>
        <end position="237"/>
    </location>
</feature>
<dbReference type="OrthoDB" id="423534at2759"/>
<evidence type="ECO:0000313" key="2">
    <source>
        <dbReference type="EMBL" id="CAE7260385.1"/>
    </source>
</evidence>
<accession>A0A812MAT8</accession>
<keyword evidence="1" id="KW-0472">Membrane</keyword>
<protein>
    <submittedName>
        <fullName evidence="2">Uncharacterized protein</fullName>
    </submittedName>
</protein>
<sequence length="424" mass="45930">MGSGASQDAGNDAGSGVCCCKGSSPRGEISEPGVQPKSAVEVLEQGLNMARLGQAAAAAGHTVQNAAGALVEALEDDRSSESGGQGLFDAPAAPEGYAGHIWVQLESYAHHSHITVKLVALCLAVGLIATSVLGMLGLWDAKFQVFEYVHSVWNIAFGVLMILMDATPTMLGRQAKWQTELWKKAPILGRARGRALTHFYLGTINLAMFTADEGFIWILIHICMGGSLCACGLIMLFHHHCYQCRRQRHTNASVNGAAAAQNAHRALEILKEEAVEVRAYIAANHCSVRIFCFLVALALVASSVLGMINIFNLVFSPFQYLIGVYNFFFALAMVVLDGESSWFRNCCDCRSRILHCLPFLATQPGRALLHFYVGTINIAMLPGGFLDIVFVAVGGSLILCSFLMLLHHNYCLKVPEWPFGHSRT</sequence>
<feature type="transmembrane region" description="Helical" evidence="1">
    <location>
        <begin position="385"/>
        <end position="406"/>
    </location>
</feature>
<evidence type="ECO:0000256" key="1">
    <source>
        <dbReference type="SAM" id="Phobius"/>
    </source>
</evidence>
<dbReference type="AlphaFoldDB" id="A0A812MAT8"/>
<keyword evidence="3" id="KW-1185">Reference proteome</keyword>
<comment type="caution">
    <text evidence="2">The sequence shown here is derived from an EMBL/GenBank/DDBJ whole genome shotgun (WGS) entry which is preliminary data.</text>
</comment>
<feature type="transmembrane region" description="Helical" evidence="1">
    <location>
        <begin position="317"/>
        <end position="336"/>
    </location>
</feature>
<feature type="transmembrane region" description="Helical" evidence="1">
    <location>
        <begin position="118"/>
        <end position="139"/>
    </location>
</feature>
<dbReference type="EMBL" id="CAJNJA010010642">
    <property type="protein sequence ID" value="CAE7260385.1"/>
    <property type="molecule type" value="Genomic_DNA"/>
</dbReference>
<proteinExistence type="predicted"/>
<feature type="transmembrane region" description="Helical" evidence="1">
    <location>
        <begin position="191"/>
        <end position="209"/>
    </location>
</feature>
<evidence type="ECO:0000313" key="3">
    <source>
        <dbReference type="Proteomes" id="UP000601435"/>
    </source>
</evidence>
<reference evidence="2" key="1">
    <citation type="submission" date="2021-02" db="EMBL/GenBank/DDBJ databases">
        <authorList>
            <person name="Dougan E. K."/>
            <person name="Rhodes N."/>
            <person name="Thang M."/>
            <person name="Chan C."/>
        </authorList>
    </citation>
    <scope>NUCLEOTIDE SEQUENCE</scope>
</reference>
<feature type="transmembrane region" description="Helical" evidence="1">
    <location>
        <begin position="288"/>
        <end position="311"/>
    </location>
</feature>
<name>A0A812MAT8_9DINO</name>
<gene>
    <name evidence="2" type="ORF">SNEC2469_LOCUS5929</name>
</gene>
<organism evidence="2 3">
    <name type="scientific">Symbiodinium necroappetens</name>
    <dbReference type="NCBI Taxonomy" id="1628268"/>
    <lineage>
        <taxon>Eukaryota</taxon>
        <taxon>Sar</taxon>
        <taxon>Alveolata</taxon>
        <taxon>Dinophyceae</taxon>
        <taxon>Suessiales</taxon>
        <taxon>Symbiodiniaceae</taxon>
        <taxon>Symbiodinium</taxon>
    </lineage>
</organism>
<dbReference type="Proteomes" id="UP000601435">
    <property type="component" value="Unassembled WGS sequence"/>
</dbReference>
<feature type="transmembrane region" description="Helical" evidence="1">
    <location>
        <begin position="151"/>
        <end position="171"/>
    </location>
</feature>